<dbReference type="AlphaFoldDB" id="A0AAD3S3M9"/>
<dbReference type="EMBL" id="BSYO01000004">
    <property type="protein sequence ID" value="GMH03776.1"/>
    <property type="molecule type" value="Genomic_DNA"/>
</dbReference>
<reference evidence="2" key="1">
    <citation type="submission" date="2023-05" db="EMBL/GenBank/DDBJ databases">
        <title>Nepenthes gracilis genome sequencing.</title>
        <authorList>
            <person name="Fukushima K."/>
        </authorList>
    </citation>
    <scope>NUCLEOTIDE SEQUENCE</scope>
    <source>
        <strain evidence="2">SING2019-196</strain>
    </source>
</reference>
<proteinExistence type="predicted"/>
<keyword evidence="3" id="KW-1185">Reference proteome</keyword>
<keyword evidence="1" id="KW-1133">Transmembrane helix</keyword>
<organism evidence="2 3">
    <name type="scientific">Nepenthes gracilis</name>
    <name type="common">Slender pitcher plant</name>
    <dbReference type="NCBI Taxonomy" id="150966"/>
    <lineage>
        <taxon>Eukaryota</taxon>
        <taxon>Viridiplantae</taxon>
        <taxon>Streptophyta</taxon>
        <taxon>Embryophyta</taxon>
        <taxon>Tracheophyta</taxon>
        <taxon>Spermatophyta</taxon>
        <taxon>Magnoliopsida</taxon>
        <taxon>eudicotyledons</taxon>
        <taxon>Gunneridae</taxon>
        <taxon>Pentapetalae</taxon>
        <taxon>Caryophyllales</taxon>
        <taxon>Nepenthaceae</taxon>
        <taxon>Nepenthes</taxon>
    </lineage>
</organism>
<keyword evidence="1" id="KW-0472">Membrane</keyword>
<evidence type="ECO:0000313" key="3">
    <source>
        <dbReference type="Proteomes" id="UP001279734"/>
    </source>
</evidence>
<evidence type="ECO:0000313" key="2">
    <source>
        <dbReference type="EMBL" id="GMH03776.1"/>
    </source>
</evidence>
<comment type="caution">
    <text evidence="2">The sequence shown here is derived from an EMBL/GenBank/DDBJ whole genome shotgun (WGS) entry which is preliminary data.</text>
</comment>
<dbReference type="Proteomes" id="UP001279734">
    <property type="component" value="Unassembled WGS sequence"/>
</dbReference>
<feature type="transmembrane region" description="Helical" evidence="1">
    <location>
        <begin position="18"/>
        <end position="38"/>
    </location>
</feature>
<gene>
    <name evidence="2" type="ORF">Nepgr_005615</name>
</gene>
<name>A0AAD3S3M9_NEPGR</name>
<sequence>MNENDMGISLEKMINSPFYSRLAVLILVNGYGYGVITFEGRWRRRSHKMSQPLHTATAGRQGCAQTGQPEGWQASAEEFDPNVYQMFVFSQLANSIDFKKPKKQRNCF</sequence>
<protein>
    <submittedName>
        <fullName evidence="2">Uncharacterized protein</fullName>
    </submittedName>
</protein>
<keyword evidence="1" id="KW-0812">Transmembrane</keyword>
<accession>A0AAD3S3M9</accession>
<evidence type="ECO:0000256" key="1">
    <source>
        <dbReference type="SAM" id="Phobius"/>
    </source>
</evidence>